<feature type="compositionally biased region" description="Basic residues" evidence="1">
    <location>
        <begin position="48"/>
        <end position="62"/>
    </location>
</feature>
<gene>
    <name evidence="2" type="ORF">IFM89_022500</name>
</gene>
<keyword evidence="3" id="KW-1185">Reference proteome</keyword>
<evidence type="ECO:0000256" key="1">
    <source>
        <dbReference type="SAM" id="MobiDB-lite"/>
    </source>
</evidence>
<evidence type="ECO:0000313" key="2">
    <source>
        <dbReference type="EMBL" id="KAF9615238.1"/>
    </source>
</evidence>
<dbReference type="OrthoDB" id="1933164at2759"/>
<protein>
    <submittedName>
        <fullName evidence="2">Uncharacterized protein</fullName>
    </submittedName>
</protein>
<reference evidence="2 3" key="1">
    <citation type="submission" date="2020-10" db="EMBL/GenBank/DDBJ databases">
        <title>The Coptis chinensis genome and diversification of protoberbering-type alkaloids.</title>
        <authorList>
            <person name="Wang B."/>
            <person name="Shu S."/>
            <person name="Song C."/>
            <person name="Liu Y."/>
        </authorList>
    </citation>
    <scope>NUCLEOTIDE SEQUENCE [LARGE SCALE GENOMIC DNA]</scope>
    <source>
        <strain evidence="2">HL-2020</strain>
        <tissue evidence="2">Leaf</tissue>
    </source>
</reference>
<feature type="region of interest" description="Disordered" evidence="1">
    <location>
        <begin position="40"/>
        <end position="62"/>
    </location>
</feature>
<sequence length="152" mass="17071">MLYLTTSSQAYAVYYPTPAQETNFQEVLWRLEGCPPFQFPHGGGGGRGRTHRKTERRKRTRKKMCHPGLPFVSYEEKTVQSTWLALQVAAVVDAINRQEGASRQADGVGVAGSTKQCLCSPTQHPGSFRCRHHQADYQWGGRIRHGHTTTTQ</sequence>
<evidence type="ECO:0000313" key="3">
    <source>
        <dbReference type="Proteomes" id="UP000631114"/>
    </source>
</evidence>
<dbReference type="AlphaFoldDB" id="A0A835IGD9"/>
<comment type="caution">
    <text evidence="2">The sequence shown here is derived from an EMBL/GenBank/DDBJ whole genome shotgun (WGS) entry which is preliminary data.</text>
</comment>
<accession>A0A835IGD9</accession>
<proteinExistence type="predicted"/>
<organism evidence="2 3">
    <name type="scientific">Coptis chinensis</name>
    <dbReference type="NCBI Taxonomy" id="261450"/>
    <lineage>
        <taxon>Eukaryota</taxon>
        <taxon>Viridiplantae</taxon>
        <taxon>Streptophyta</taxon>
        <taxon>Embryophyta</taxon>
        <taxon>Tracheophyta</taxon>
        <taxon>Spermatophyta</taxon>
        <taxon>Magnoliopsida</taxon>
        <taxon>Ranunculales</taxon>
        <taxon>Ranunculaceae</taxon>
        <taxon>Coptidoideae</taxon>
        <taxon>Coptis</taxon>
    </lineage>
</organism>
<name>A0A835IGD9_9MAGN</name>
<dbReference type="EMBL" id="JADFTS010000003">
    <property type="protein sequence ID" value="KAF9615238.1"/>
    <property type="molecule type" value="Genomic_DNA"/>
</dbReference>
<dbReference type="Proteomes" id="UP000631114">
    <property type="component" value="Unassembled WGS sequence"/>
</dbReference>